<feature type="domain" description="Serine hydrolase" evidence="2">
    <location>
        <begin position="2"/>
        <end position="200"/>
    </location>
</feature>
<keyword evidence="1" id="KW-0378">Hydrolase</keyword>
<name>A0A6A6IGC1_9PLEO</name>
<dbReference type="GO" id="GO:0005634">
    <property type="term" value="C:nucleus"/>
    <property type="evidence" value="ECO:0007669"/>
    <property type="project" value="TreeGrafter"/>
</dbReference>
<dbReference type="InterPro" id="IPR005645">
    <property type="entry name" value="FSH-like_dom"/>
</dbReference>
<dbReference type="OrthoDB" id="2094269at2759"/>
<gene>
    <name evidence="3" type="ORF">BU26DRAFT_563539</name>
</gene>
<evidence type="ECO:0000259" key="2">
    <source>
        <dbReference type="Pfam" id="PF03959"/>
    </source>
</evidence>
<evidence type="ECO:0000313" key="3">
    <source>
        <dbReference type="EMBL" id="KAF2249634.1"/>
    </source>
</evidence>
<dbReference type="AlphaFoldDB" id="A0A6A6IGC1"/>
<dbReference type="GO" id="GO:0005737">
    <property type="term" value="C:cytoplasm"/>
    <property type="evidence" value="ECO:0007669"/>
    <property type="project" value="TreeGrafter"/>
</dbReference>
<evidence type="ECO:0000313" key="4">
    <source>
        <dbReference type="Proteomes" id="UP000800094"/>
    </source>
</evidence>
<dbReference type="GO" id="GO:0019748">
    <property type="term" value="P:secondary metabolic process"/>
    <property type="evidence" value="ECO:0007669"/>
    <property type="project" value="TreeGrafter"/>
</dbReference>
<dbReference type="InterPro" id="IPR029058">
    <property type="entry name" value="AB_hydrolase_fold"/>
</dbReference>
<dbReference type="Gene3D" id="3.40.50.1820">
    <property type="entry name" value="alpha/beta hydrolase"/>
    <property type="match status" value="1"/>
</dbReference>
<reference evidence="3" key="1">
    <citation type="journal article" date="2020" name="Stud. Mycol.">
        <title>101 Dothideomycetes genomes: a test case for predicting lifestyles and emergence of pathogens.</title>
        <authorList>
            <person name="Haridas S."/>
            <person name="Albert R."/>
            <person name="Binder M."/>
            <person name="Bloem J."/>
            <person name="Labutti K."/>
            <person name="Salamov A."/>
            <person name="Andreopoulos B."/>
            <person name="Baker S."/>
            <person name="Barry K."/>
            <person name="Bills G."/>
            <person name="Bluhm B."/>
            <person name="Cannon C."/>
            <person name="Castanera R."/>
            <person name="Culley D."/>
            <person name="Daum C."/>
            <person name="Ezra D."/>
            <person name="Gonzalez J."/>
            <person name="Henrissat B."/>
            <person name="Kuo A."/>
            <person name="Liang C."/>
            <person name="Lipzen A."/>
            <person name="Lutzoni F."/>
            <person name="Magnuson J."/>
            <person name="Mondo S."/>
            <person name="Nolan M."/>
            <person name="Ohm R."/>
            <person name="Pangilinan J."/>
            <person name="Park H.-J."/>
            <person name="Ramirez L."/>
            <person name="Alfaro M."/>
            <person name="Sun H."/>
            <person name="Tritt A."/>
            <person name="Yoshinaga Y."/>
            <person name="Zwiers L.-H."/>
            <person name="Turgeon B."/>
            <person name="Goodwin S."/>
            <person name="Spatafora J."/>
            <person name="Crous P."/>
            <person name="Grigoriev I."/>
        </authorList>
    </citation>
    <scope>NUCLEOTIDE SEQUENCE</scope>
    <source>
        <strain evidence="3">CBS 122368</strain>
    </source>
</reference>
<organism evidence="3 4">
    <name type="scientific">Trematosphaeria pertusa</name>
    <dbReference type="NCBI Taxonomy" id="390896"/>
    <lineage>
        <taxon>Eukaryota</taxon>
        <taxon>Fungi</taxon>
        <taxon>Dikarya</taxon>
        <taxon>Ascomycota</taxon>
        <taxon>Pezizomycotina</taxon>
        <taxon>Dothideomycetes</taxon>
        <taxon>Pleosporomycetidae</taxon>
        <taxon>Pleosporales</taxon>
        <taxon>Massarineae</taxon>
        <taxon>Trematosphaeriaceae</taxon>
        <taxon>Trematosphaeria</taxon>
    </lineage>
</organism>
<dbReference type="GO" id="GO:0016787">
    <property type="term" value="F:hydrolase activity"/>
    <property type="evidence" value="ECO:0007669"/>
    <property type="project" value="UniProtKB-KW"/>
</dbReference>
<keyword evidence="4" id="KW-1185">Reference proteome</keyword>
<dbReference type="RefSeq" id="XP_033684638.1">
    <property type="nucleotide sequence ID" value="XM_033833180.1"/>
</dbReference>
<accession>A0A6A6IGC1</accession>
<protein>
    <recommendedName>
        <fullName evidence="2">Serine hydrolase domain-containing protein</fullName>
    </recommendedName>
</protein>
<dbReference type="EMBL" id="ML987194">
    <property type="protein sequence ID" value="KAF2249634.1"/>
    <property type="molecule type" value="Genomic_DNA"/>
</dbReference>
<dbReference type="Proteomes" id="UP000800094">
    <property type="component" value="Unassembled WGS sequence"/>
</dbReference>
<dbReference type="GeneID" id="54586510"/>
<dbReference type="PANTHER" id="PTHR48070:SF7">
    <property type="entry name" value="SERINE HYDROLASE FSH DOMAIN-CONTAINING PROTEIN-RELATED"/>
    <property type="match status" value="1"/>
</dbReference>
<proteinExistence type="predicted"/>
<evidence type="ECO:0000256" key="1">
    <source>
        <dbReference type="ARBA" id="ARBA00022801"/>
    </source>
</evidence>
<dbReference type="PANTHER" id="PTHR48070">
    <property type="entry name" value="ESTERASE OVCA2"/>
    <property type="match status" value="1"/>
</dbReference>
<dbReference type="Pfam" id="PF03959">
    <property type="entry name" value="FSH1"/>
    <property type="match status" value="1"/>
</dbReference>
<dbReference type="InterPro" id="IPR050593">
    <property type="entry name" value="LovG"/>
</dbReference>
<sequence>MHFLCLHGAGTNAKIFESQTAALRYELSGAHTYHFVEGAVRQQQAPGIGNLAASDELCFAYYLPDSADSFMAAIIDLKNYLEKEGPFDGVMAFSQGASLVSALLCLNIRPYTCTIRCAVFFCGRTPFIDFRDIEPTNSAFGKNLGQDGVEKIEMPTAHIWGLNDEIEPGQGAELSKLCRPQNRHIYVHAGGHEVPGSKDQEGLIESANAIRSMLAEL</sequence>
<dbReference type="SUPFAM" id="SSF53474">
    <property type="entry name" value="alpha/beta-Hydrolases"/>
    <property type="match status" value="1"/>
</dbReference>